<dbReference type="GO" id="GO:0008235">
    <property type="term" value="F:metalloexopeptidase activity"/>
    <property type="evidence" value="ECO:0007669"/>
    <property type="project" value="InterPro"/>
</dbReference>
<dbReference type="Gene3D" id="3.40.630.10">
    <property type="entry name" value="Zn peptidases"/>
    <property type="match status" value="1"/>
</dbReference>
<evidence type="ECO:0000313" key="2">
    <source>
        <dbReference type="EMBL" id="MDG4946836.1"/>
    </source>
</evidence>
<dbReference type="Proteomes" id="UP001152599">
    <property type="component" value="Unassembled WGS sequence"/>
</dbReference>
<dbReference type="PANTHER" id="PTHR12147">
    <property type="entry name" value="METALLOPEPTIDASE M28 FAMILY MEMBER"/>
    <property type="match status" value="1"/>
</dbReference>
<sequence length="423" mass="48149">MRILLFIAILLSLSSCSLEQKLIKSAKEDIQKLASDDFHGRGYMHQGLEKAETYIAHKFQEIELEPVYPNYRQKVTYPVNIIKSVDLKINGKPQEYGVNYLVGPNSESDNISSTTFHFPDDIFDFSLQDGKETFRILSLNQGKIPVLDFRNATDSLKQNLFAFSDYLDQEKNHYNIPAIIHVHEKLIHGISDHQDNFIHVFLDDLPKEGSEIQLNLAADLETSFTSHNIVGKIKGSKSDEAILVMAHFDHLGQINETIFHGANDNASGVAMLIQLAKYFKNHPIENDIYFYAMTGEEAGLKGAFEAVQHLPVPKEDIRFVINLDILGTGDDGIQVVNSSIYKNEYELLQQINREHKLLKQIKKRGEACNSDHCPFHMAEIPSFFIYTLGGISHYHNPLDKAETLPLTEFYSVYELLTKFIEKL</sequence>
<accession>A0A9X4MXS5</accession>
<dbReference type="PROSITE" id="PS51257">
    <property type="entry name" value="PROKAR_LIPOPROTEIN"/>
    <property type="match status" value="1"/>
</dbReference>
<dbReference type="RefSeq" id="WP_304421150.1">
    <property type="nucleotide sequence ID" value="NZ_JANCMU010000007.1"/>
</dbReference>
<dbReference type="Pfam" id="PF04389">
    <property type="entry name" value="Peptidase_M28"/>
    <property type="match status" value="1"/>
</dbReference>
<dbReference type="InterPro" id="IPR007484">
    <property type="entry name" value="Peptidase_M28"/>
</dbReference>
<evidence type="ECO:0000313" key="3">
    <source>
        <dbReference type="Proteomes" id="UP001152599"/>
    </source>
</evidence>
<dbReference type="InterPro" id="IPR045175">
    <property type="entry name" value="M28_fam"/>
</dbReference>
<dbReference type="EMBL" id="JANCMU010000007">
    <property type="protein sequence ID" value="MDG4946836.1"/>
    <property type="molecule type" value="Genomic_DNA"/>
</dbReference>
<dbReference type="SUPFAM" id="SSF53187">
    <property type="entry name" value="Zn-dependent exopeptidases"/>
    <property type="match status" value="1"/>
</dbReference>
<protein>
    <submittedName>
        <fullName evidence="2">M28 family peptidase</fullName>
    </submittedName>
</protein>
<comment type="caution">
    <text evidence="2">The sequence shown here is derived from an EMBL/GenBank/DDBJ whole genome shotgun (WGS) entry which is preliminary data.</text>
</comment>
<organism evidence="2 3">
    <name type="scientific">Profundicola chukchiensis</name>
    <dbReference type="NCBI Taxonomy" id="2961959"/>
    <lineage>
        <taxon>Bacteria</taxon>
        <taxon>Pseudomonadati</taxon>
        <taxon>Bacteroidota</taxon>
        <taxon>Flavobacteriia</taxon>
        <taxon>Flavobacteriales</taxon>
        <taxon>Weeksellaceae</taxon>
        <taxon>Profundicola</taxon>
    </lineage>
</organism>
<dbReference type="PANTHER" id="PTHR12147:SF26">
    <property type="entry name" value="PEPTIDASE M28 DOMAIN-CONTAINING PROTEIN"/>
    <property type="match status" value="1"/>
</dbReference>
<proteinExistence type="predicted"/>
<dbReference type="AlphaFoldDB" id="A0A9X4MXS5"/>
<reference evidence="2" key="1">
    <citation type="submission" date="2022-07" db="EMBL/GenBank/DDBJ databases">
        <title>Description and genome-wide analysis of Profundicola chukchiensis gen. nov., sp. nov., marine bacteria isolated from bottom sediments of the Chukchi Sea.</title>
        <authorList>
            <person name="Romanenko L."/>
            <person name="Otstavnykh N."/>
            <person name="Kurilenko V."/>
            <person name="Eremeev V."/>
            <person name="Velansky P."/>
            <person name="Mikhailov V."/>
            <person name="Isaeva M."/>
        </authorList>
    </citation>
    <scope>NUCLEOTIDE SEQUENCE</scope>
    <source>
        <strain evidence="2">KMM 9713</strain>
    </source>
</reference>
<keyword evidence="3" id="KW-1185">Reference proteome</keyword>
<name>A0A9X4MXS5_9FLAO</name>
<gene>
    <name evidence="2" type="ORF">NMK71_10445</name>
</gene>
<evidence type="ECO:0000259" key="1">
    <source>
        <dbReference type="Pfam" id="PF04389"/>
    </source>
</evidence>
<feature type="domain" description="Peptidase M28" evidence="1">
    <location>
        <begin position="228"/>
        <end position="417"/>
    </location>
</feature>
<dbReference type="GO" id="GO:0006508">
    <property type="term" value="P:proteolysis"/>
    <property type="evidence" value="ECO:0007669"/>
    <property type="project" value="InterPro"/>
</dbReference>